<dbReference type="EMBL" id="RCHS01002172">
    <property type="protein sequence ID" value="RMX49114.1"/>
    <property type="molecule type" value="Genomic_DNA"/>
</dbReference>
<dbReference type="SMART" id="SM00231">
    <property type="entry name" value="FA58C"/>
    <property type="match status" value="1"/>
</dbReference>
<dbReference type="FunFam" id="2.10.50.10:FF:000032">
    <property type="entry name" value="Uncharacterized protein, isoform A"/>
    <property type="match status" value="1"/>
</dbReference>
<accession>A0A3M6U6F3</accession>
<dbReference type="STRING" id="46731.A0A3M6U6F3"/>
<name>A0A3M6U6F3_POCDA</name>
<dbReference type="Gene3D" id="2.60.120.260">
    <property type="entry name" value="Galactose-binding domain-like"/>
    <property type="match status" value="1"/>
</dbReference>
<dbReference type="SMART" id="SM00208">
    <property type="entry name" value="TNFR"/>
    <property type="match status" value="8"/>
</dbReference>
<evidence type="ECO:0000313" key="6">
    <source>
        <dbReference type="EMBL" id="RMX49114.1"/>
    </source>
</evidence>
<evidence type="ECO:0000313" key="7">
    <source>
        <dbReference type="Proteomes" id="UP000275408"/>
    </source>
</evidence>
<dbReference type="PANTHER" id="PTHR46967">
    <property type="entry name" value="INSULIN-LIKE GROWTH FACTOR BINDING PROTEIN,N-TERMINAL"/>
    <property type="match status" value="1"/>
</dbReference>
<proteinExistence type="predicted"/>
<feature type="chain" id="PRO_5017938792" description="F5/8 type C domain-containing protein" evidence="3">
    <location>
        <begin position="26"/>
        <end position="1233"/>
    </location>
</feature>
<dbReference type="InterPro" id="IPR036364">
    <property type="entry name" value="SEA_dom_sf"/>
</dbReference>
<dbReference type="PROSITE" id="PS50024">
    <property type="entry name" value="SEA"/>
    <property type="match status" value="1"/>
</dbReference>
<dbReference type="SUPFAM" id="SSF49785">
    <property type="entry name" value="Galactose-binding domain-like"/>
    <property type="match status" value="1"/>
</dbReference>
<dbReference type="SMART" id="SM01411">
    <property type="entry name" value="Ephrin_rec_like"/>
    <property type="match status" value="10"/>
</dbReference>
<keyword evidence="2" id="KW-0812">Transmembrane</keyword>
<dbReference type="Pfam" id="PF00754">
    <property type="entry name" value="F5_F8_type_C"/>
    <property type="match status" value="1"/>
</dbReference>
<organism evidence="6 7">
    <name type="scientific">Pocillopora damicornis</name>
    <name type="common">Cauliflower coral</name>
    <name type="synonym">Millepora damicornis</name>
    <dbReference type="NCBI Taxonomy" id="46731"/>
    <lineage>
        <taxon>Eukaryota</taxon>
        <taxon>Metazoa</taxon>
        <taxon>Cnidaria</taxon>
        <taxon>Anthozoa</taxon>
        <taxon>Hexacorallia</taxon>
        <taxon>Scleractinia</taxon>
        <taxon>Astrocoeniina</taxon>
        <taxon>Pocilloporidae</taxon>
        <taxon>Pocillopora</taxon>
    </lineage>
</organism>
<keyword evidence="3" id="KW-0732">Signal</keyword>
<dbReference type="SUPFAM" id="SSF82671">
    <property type="entry name" value="SEA domain"/>
    <property type="match status" value="1"/>
</dbReference>
<evidence type="ECO:0000259" key="4">
    <source>
        <dbReference type="PROSITE" id="PS50022"/>
    </source>
</evidence>
<feature type="transmembrane region" description="Helical" evidence="2">
    <location>
        <begin position="1164"/>
        <end position="1187"/>
    </location>
</feature>
<dbReference type="OrthoDB" id="413581at2759"/>
<dbReference type="Gene3D" id="2.10.50.10">
    <property type="entry name" value="Tumor Necrosis Factor Receptor, subunit A, domain 2"/>
    <property type="match status" value="8"/>
</dbReference>
<dbReference type="PROSITE" id="PS50022">
    <property type="entry name" value="FA58C_3"/>
    <property type="match status" value="1"/>
</dbReference>
<feature type="domain" description="F5/8 type C" evidence="4">
    <location>
        <begin position="990"/>
        <end position="1136"/>
    </location>
</feature>
<dbReference type="CDD" id="cd00057">
    <property type="entry name" value="FA58C"/>
    <property type="match status" value="1"/>
</dbReference>
<dbReference type="CDD" id="cd00185">
    <property type="entry name" value="TNFRSF"/>
    <property type="match status" value="1"/>
</dbReference>
<dbReference type="InterPro" id="IPR000421">
    <property type="entry name" value="FA58C"/>
</dbReference>
<gene>
    <name evidence="6" type="ORF">pdam_00003913</name>
</gene>
<keyword evidence="1" id="KW-1015">Disulfide bond</keyword>
<evidence type="ECO:0000256" key="2">
    <source>
        <dbReference type="SAM" id="Phobius"/>
    </source>
</evidence>
<keyword evidence="2" id="KW-0472">Membrane</keyword>
<keyword evidence="7" id="KW-1185">Reference proteome</keyword>
<reference evidence="6 7" key="1">
    <citation type="journal article" date="2018" name="Sci. Rep.">
        <title>Comparative analysis of the Pocillopora damicornis genome highlights role of immune system in coral evolution.</title>
        <authorList>
            <person name="Cunning R."/>
            <person name="Bay R.A."/>
            <person name="Gillette P."/>
            <person name="Baker A.C."/>
            <person name="Traylor-Knowles N."/>
        </authorList>
    </citation>
    <scope>NUCLEOTIDE SEQUENCE [LARGE SCALE GENOMIC DNA]</scope>
    <source>
        <strain evidence="6">RSMAS</strain>
        <tissue evidence="6">Whole animal</tissue>
    </source>
</reference>
<dbReference type="FunFam" id="2.60.120.260:FF:000002">
    <property type="entry name" value="Coagulation factor VIII"/>
    <property type="match status" value="1"/>
</dbReference>
<dbReference type="SUPFAM" id="SSF57184">
    <property type="entry name" value="Growth factor receptor domain"/>
    <property type="match status" value="4"/>
</dbReference>
<dbReference type="InterPro" id="IPR011641">
    <property type="entry name" value="Tyr-kin_ephrin_A/B_rcpt-like"/>
</dbReference>
<protein>
    <recommendedName>
        <fullName evidence="8">F5/8 type C domain-containing protein</fullName>
    </recommendedName>
</protein>
<keyword evidence="2" id="KW-1133">Transmembrane helix</keyword>
<dbReference type="PANTHER" id="PTHR46967:SF1">
    <property type="entry name" value="KERATIN-ASSOCIATED PROTEIN 16-1-LIKE"/>
    <property type="match status" value="1"/>
</dbReference>
<dbReference type="InterPro" id="IPR000082">
    <property type="entry name" value="SEA_dom"/>
</dbReference>
<dbReference type="AlphaFoldDB" id="A0A3M6U6F3"/>
<dbReference type="SMART" id="SM00261">
    <property type="entry name" value="FU"/>
    <property type="match status" value="4"/>
</dbReference>
<evidence type="ECO:0008006" key="8">
    <source>
        <dbReference type="Google" id="ProtNLM"/>
    </source>
</evidence>
<feature type="domain" description="SEA" evidence="5">
    <location>
        <begin position="883"/>
        <end position="990"/>
    </location>
</feature>
<evidence type="ECO:0000256" key="1">
    <source>
        <dbReference type="ARBA" id="ARBA00023157"/>
    </source>
</evidence>
<dbReference type="Pfam" id="PF07699">
    <property type="entry name" value="Ephrin_rec_like"/>
    <property type="match status" value="7"/>
</dbReference>
<evidence type="ECO:0000259" key="5">
    <source>
        <dbReference type="PROSITE" id="PS50024"/>
    </source>
</evidence>
<feature type="signal peptide" evidence="3">
    <location>
        <begin position="1"/>
        <end position="25"/>
    </location>
</feature>
<dbReference type="OMA" id="NCSTGEY"/>
<dbReference type="InterPro" id="IPR001368">
    <property type="entry name" value="TNFR/NGFR_Cys_rich_reg"/>
</dbReference>
<dbReference type="InterPro" id="IPR008979">
    <property type="entry name" value="Galactose-bd-like_sf"/>
</dbReference>
<evidence type="ECO:0000256" key="3">
    <source>
        <dbReference type="SAM" id="SignalP"/>
    </source>
</evidence>
<dbReference type="InterPro" id="IPR006212">
    <property type="entry name" value="Furin_repeat"/>
</dbReference>
<dbReference type="PROSITE" id="PS01285">
    <property type="entry name" value="FA58C_1"/>
    <property type="match status" value="1"/>
</dbReference>
<comment type="caution">
    <text evidence="6">The sequence shown here is derived from an EMBL/GenBank/DDBJ whole genome shotgun (WGS) entry which is preliminary data.</text>
</comment>
<dbReference type="InterPro" id="IPR009030">
    <property type="entry name" value="Growth_fac_rcpt_cys_sf"/>
</dbReference>
<sequence length="1233" mass="136491">MAIKVSVTGLFCFCFPIVLASASLAADVDLCGVGKIEGKNLTLALNFTEENAMKNGGECSRVVFLESARVKLVVEQFNLANGAVFEIYDGPSPEKGQLLGLKADTGLPLTYITTSNALFIKFRDSQKKEGPSSFRGKVAPEPYQHMCRCRSVDNGTLECSESDRERSCKVKCQPSYMDLSISKEVKCDLVKGEWDIDIHNMHIACQKVQSPLQIKALLQFDYVNATCKDADSEKIKSAFRVSMEQNNDVKTKGVCFAPGGDENVDCKGKEVQVNCTGDKPARMIITITDRVTKPPTLKEANVKLQELITAYKNLNLDNVLNSKDLVMNNGSDSFTPDKASASIKVTPLCDNLQHYIKVPGNDTSFVCSTCPLHHAYNTSTHMCEECPSGSRASSGAISCTKSDGTIKMTPIKTPCNSACMKGRHVDSNSKMCEWCPQDTYQNSSTRLNPTCMPCPDQKKTSFPGAQSVEECRDPCSSGSFYNTSSGACQSCTIGSYIDVDNHALTKCKTCSVGKTTRATGSKDSSDCYTRCPPGQFYNSDSKQCTPCGKGKYQDKMGEDTCMDCPMNKTTLNPGSKSSAECIMLCGPGQFLMESNGKCDDCPMNTYQDINQHQNKTCKSCGPDKITNATGKSSISQCFEKCSKGQFLNKSSTKCKRCPAGEYQDQLGQEQCKKCPPGHYQDLTGQEQCKKCPAGKYQDLTGQEQCKNCSTGEYQDLPGQEQCQNCSTGEYQDLSGQEQCKNCSAGEYQDLPGQEQCKKCPSGEYQDQPSQKLCKKCPSGEYQDLPGQEQCKQCGTGEYQYLSGQEQCKKCATGKYQDQTGQGQCKNCSTGEYQDQPGQKLCKKCPSGEYQEQTSQKYCKKCPEGKTTENKGTDDSKACITIDVKSKFELSLRFASLSWSEELKEEGSMKYQETKAVIEKAIQFEFRYDQSFESVEVTNLKKGSVIAEFDVSFNDKADYNPVKVLQEAVDKGHVGNLTVSPQSLNILHQPCHQPLGMENGQIKNKQITASTFFKHHEPSEARLNAEGGRGWHAKYFKKTEYLQIDFESEVNITGVATQGVSSEEHFYVTEYKLNMSKDGIVWHEYTENNKSKVFNGNNDAETAVRNDFAPSVQSRFIRFLPQNWNERIYMRVEVYGCKPINLPVPSPTTEADVAAVTAKEEKWPWGAYLGIMFAILLVIGVVVAVICWRKKSQEKREEAGTDEALMGMRKHGDGEYRVIEKNAAEPDEYDENVV</sequence>
<dbReference type="Proteomes" id="UP000275408">
    <property type="component" value="Unassembled WGS sequence"/>
</dbReference>
<dbReference type="PROSITE" id="PS01286">
    <property type="entry name" value="FA58C_2"/>
    <property type="match status" value="1"/>
</dbReference>
<dbReference type="Pfam" id="PF01390">
    <property type="entry name" value="SEA"/>
    <property type="match status" value="1"/>
</dbReference>